<dbReference type="Gene3D" id="1.10.238.10">
    <property type="entry name" value="EF-hand"/>
    <property type="match status" value="4"/>
</dbReference>
<dbReference type="PANTHER" id="PTHR20875">
    <property type="entry name" value="EF-HAND CALCIUM-BINDING DOMAIN-CONTAINING PROTEIN 6-RELATED"/>
    <property type="match status" value="1"/>
</dbReference>
<accession>A0A816PBZ7</accession>
<name>A0A816PBZ7_9BILA</name>
<organism evidence="3 4">
    <name type="scientific">Rotaria magnacalcarata</name>
    <dbReference type="NCBI Taxonomy" id="392030"/>
    <lineage>
        <taxon>Eukaryota</taxon>
        <taxon>Metazoa</taxon>
        <taxon>Spiralia</taxon>
        <taxon>Gnathifera</taxon>
        <taxon>Rotifera</taxon>
        <taxon>Eurotatoria</taxon>
        <taxon>Bdelloidea</taxon>
        <taxon>Philodinida</taxon>
        <taxon>Philodinidae</taxon>
        <taxon>Rotaria</taxon>
    </lineage>
</organism>
<sequence length="1004" mass="117399">MAASLSASFSVGDMPQENFRRAIHPQQSIPQLRRERTTMDEHVTRKNQTKPIYSHELPGRSAAFSGEKQYDRRQASTQVRSAKSNEIFHLIDRKLQTGVHGVRHMFRSNDHNQEGKLSKEAFRRVLMQLCGYINVEEWEKVCKMFHINERDDTITFQEFLSYFPENEKVKRELALSQIDRRTSSLLTLSQNVTSFQQLSHKNNLPKLTANYCFSLMKTRCRDPSFSPNDYIPYDCLNDGVVIRDHLKTILENFKLDDIIDNEKEFQKLWLKFDLDNVGMVRTNIFLRLLNYRVNLADEIDANIQRLVTRSGAAGIIDRRTSSTSASVCGISPLRKHRTSPVNNSRESNHSILEFKHCAPTALDERLDEASHSIEKHSNDDHESSNKSSPATNSTTREISTKFRTLVHQHRKMVKQLNENDEFLPFFDRKVNEGYFCLKTVFTYLDSNQTNYINKEQLIAALNQFDIPITLENIGSFLQKHRYPILKTINGENVIDYSAFLKYFQDRSDSSFLAQTLNIFRKEKAIPAKSEFSNIENGVIDLLHHVFLSLTAAFKYISSDIEDLCPENELFLILKKELGIADSYRFTDKQKNELYTLLNCTDHMKHKRQLPYKRLLYFLSKTTIPHGKERNVEKNEEKFIEKREERIIEKREERIIEKKVEKTDLSPIRTLSYIEKTLNDLIRLRMHTFTKVFSRIDQPQTNKINKEQFLEVLEQMGTDLTQAEVNVVWSASDFPLEKSVPFPNLIRQIIMFNREESQIMLNQFLVHRSRSIHDRQMPPTARSTVSISSRAISSSARISSLSSDAQSTDYHETFNRILPYIRQNYNKIKRDLLQHDPTASGLIDFLKLQDILQHYSVPINDAELGLLVRLDNPHNGSNIQYPFFIRKYHPDGPLMKSSPWSRVHPVYEQLIQKLRLKHPSKEVYDQRTQNPRDLKCLIRLINSYDKPRKGYLTNEEFYSLLQDNGIHLNKSEEDFYQLFSKYDKQLLGQFNYTGLLRTIINTIMS</sequence>
<comment type="caution">
    <text evidence="3">The sequence shown here is derived from an EMBL/GenBank/DDBJ whole genome shotgun (WGS) entry which is preliminary data.</text>
</comment>
<evidence type="ECO:0000313" key="3">
    <source>
        <dbReference type="EMBL" id="CAF2045883.1"/>
    </source>
</evidence>
<proteinExistence type="predicted"/>
<dbReference type="EMBL" id="CAJNRF010003011">
    <property type="protein sequence ID" value="CAF2045883.1"/>
    <property type="molecule type" value="Genomic_DNA"/>
</dbReference>
<feature type="compositionally biased region" description="Basic and acidic residues" evidence="1">
    <location>
        <begin position="367"/>
        <end position="384"/>
    </location>
</feature>
<feature type="domain" description="EF-hand" evidence="2">
    <location>
        <begin position="97"/>
        <end position="132"/>
    </location>
</feature>
<evidence type="ECO:0000313" key="4">
    <source>
        <dbReference type="Proteomes" id="UP000663856"/>
    </source>
</evidence>
<dbReference type="AlphaFoldDB" id="A0A816PBZ7"/>
<dbReference type="InterPro" id="IPR011992">
    <property type="entry name" value="EF-hand-dom_pair"/>
</dbReference>
<feature type="domain" description="EF-hand" evidence="2">
    <location>
        <begin position="931"/>
        <end position="966"/>
    </location>
</feature>
<feature type="compositionally biased region" description="Polar residues" evidence="1">
    <location>
        <begin position="385"/>
        <end position="396"/>
    </location>
</feature>
<feature type="domain" description="EF-hand" evidence="2">
    <location>
        <begin position="683"/>
        <end position="718"/>
    </location>
</feature>
<dbReference type="CDD" id="cd00051">
    <property type="entry name" value="EFh"/>
    <property type="match status" value="1"/>
</dbReference>
<reference evidence="3" key="1">
    <citation type="submission" date="2021-02" db="EMBL/GenBank/DDBJ databases">
        <authorList>
            <person name="Nowell W R."/>
        </authorList>
    </citation>
    <scope>NUCLEOTIDE SEQUENCE</scope>
</reference>
<dbReference type="SMART" id="SM00054">
    <property type="entry name" value="EFh"/>
    <property type="match status" value="5"/>
</dbReference>
<feature type="region of interest" description="Disordered" evidence="1">
    <location>
        <begin position="367"/>
        <end position="396"/>
    </location>
</feature>
<dbReference type="GO" id="GO:0005509">
    <property type="term" value="F:calcium ion binding"/>
    <property type="evidence" value="ECO:0007669"/>
    <property type="project" value="InterPro"/>
</dbReference>
<protein>
    <recommendedName>
        <fullName evidence="2">EF-hand domain-containing protein</fullName>
    </recommendedName>
</protein>
<evidence type="ECO:0000256" key="1">
    <source>
        <dbReference type="SAM" id="MobiDB-lite"/>
    </source>
</evidence>
<dbReference type="Proteomes" id="UP000663856">
    <property type="component" value="Unassembled WGS sequence"/>
</dbReference>
<evidence type="ECO:0000259" key="2">
    <source>
        <dbReference type="PROSITE" id="PS50222"/>
    </source>
</evidence>
<gene>
    <name evidence="3" type="ORF">WKI299_LOCUS9201</name>
</gene>
<dbReference type="PANTHER" id="PTHR20875:SF0">
    <property type="entry name" value="GH12158P"/>
    <property type="match status" value="1"/>
</dbReference>
<dbReference type="InterPro" id="IPR052603">
    <property type="entry name" value="EFCB6"/>
</dbReference>
<dbReference type="PROSITE" id="PS50222">
    <property type="entry name" value="EF_HAND_2"/>
    <property type="match status" value="3"/>
</dbReference>
<dbReference type="InterPro" id="IPR002048">
    <property type="entry name" value="EF_hand_dom"/>
</dbReference>
<dbReference type="SUPFAM" id="SSF47473">
    <property type="entry name" value="EF-hand"/>
    <property type="match status" value="2"/>
</dbReference>